<dbReference type="OrthoDB" id="3199698at2759"/>
<keyword evidence="3" id="KW-1185">Reference proteome</keyword>
<gene>
    <name evidence="2" type="ORF">PHLCEN_2v11644</name>
</gene>
<reference evidence="2 3" key="1">
    <citation type="submission" date="2018-02" db="EMBL/GenBank/DDBJ databases">
        <title>Genome sequence of the basidiomycete white-rot fungus Phlebia centrifuga.</title>
        <authorList>
            <person name="Granchi Z."/>
            <person name="Peng M."/>
            <person name="de Vries R.P."/>
            <person name="Hilden K."/>
            <person name="Makela M.R."/>
            <person name="Grigoriev I."/>
            <person name="Riley R."/>
        </authorList>
    </citation>
    <scope>NUCLEOTIDE SEQUENCE [LARGE SCALE GENOMIC DNA]</scope>
    <source>
        <strain evidence="2 3">FBCC195</strain>
    </source>
</reference>
<name>A0A2R6NJF2_9APHY</name>
<protein>
    <submittedName>
        <fullName evidence="2">Uncharacterized protein</fullName>
    </submittedName>
</protein>
<evidence type="ECO:0000256" key="1">
    <source>
        <dbReference type="SAM" id="MobiDB-lite"/>
    </source>
</evidence>
<proteinExistence type="predicted"/>
<dbReference type="STRING" id="98765.A0A2R6NJF2"/>
<comment type="caution">
    <text evidence="2">The sequence shown here is derived from an EMBL/GenBank/DDBJ whole genome shotgun (WGS) entry which is preliminary data.</text>
</comment>
<organism evidence="2 3">
    <name type="scientific">Hermanssonia centrifuga</name>
    <dbReference type="NCBI Taxonomy" id="98765"/>
    <lineage>
        <taxon>Eukaryota</taxon>
        <taxon>Fungi</taxon>
        <taxon>Dikarya</taxon>
        <taxon>Basidiomycota</taxon>
        <taxon>Agaricomycotina</taxon>
        <taxon>Agaricomycetes</taxon>
        <taxon>Polyporales</taxon>
        <taxon>Meruliaceae</taxon>
        <taxon>Hermanssonia</taxon>
    </lineage>
</organism>
<sequence length="356" mass="40438">MPPRYFGRVDWRPCDSNGKFLEDPKSQPPPRTESTANDWTPFTSRLQFETADFVFQHARMSQGNIDRLLELWAASLIPYGALPPFASVQHLLETIDSIPFGDAPWTSFKARYTGDFPLNPPPWMTAEYEFAHRDPLVCVRNMLANPDFSDEFDIAPYREYDRCLKRQYTNLLSGDWAWEQADIIANDPETHGAMFCPLILGSDKTTVSVATGQNEYHPVYMSLGNVWNNVRRAHRNAILVVAFLSIPKTAPLHDRICKTSTKGLISAHESMQEPSLVYTAVKSCGIIVESSALSRDDFPRADIHELIAGDLLHQIIKGCFKEHLVDWVFAYILLEHGQTKGHEIWGQIDRRCVVSL</sequence>
<dbReference type="Pfam" id="PF18759">
    <property type="entry name" value="Plavaka"/>
    <property type="match status" value="2"/>
</dbReference>
<evidence type="ECO:0000313" key="2">
    <source>
        <dbReference type="EMBL" id="PSR72484.1"/>
    </source>
</evidence>
<dbReference type="Proteomes" id="UP000186601">
    <property type="component" value="Unassembled WGS sequence"/>
</dbReference>
<evidence type="ECO:0000313" key="3">
    <source>
        <dbReference type="Proteomes" id="UP000186601"/>
    </source>
</evidence>
<dbReference type="AlphaFoldDB" id="A0A2R6NJF2"/>
<dbReference type="EMBL" id="MLYV02001170">
    <property type="protein sequence ID" value="PSR72484.1"/>
    <property type="molecule type" value="Genomic_DNA"/>
</dbReference>
<accession>A0A2R6NJF2</accession>
<feature type="region of interest" description="Disordered" evidence="1">
    <location>
        <begin position="16"/>
        <end position="39"/>
    </location>
</feature>
<dbReference type="InterPro" id="IPR041078">
    <property type="entry name" value="Plavaka"/>
</dbReference>